<accession>A0A4U1L2W0</accession>
<evidence type="ECO:0000313" key="2">
    <source>
        <dbReference type="Proteomes" id="UP000309138"/>
    </source>
</evidence>
<dbReference type="AlphaFoldDB" id="A0A4U1L2W0"/>
<comment type="caution">
    <text evidence="1">The sequence shown here is derived from an EMBL/GenBank/DDBJ whole genome shotgun (WGS) entry which is preliminary data.</text>
</comment>
<name>A0A4U1L2W0_9SPHN</name>
<gene>
    <name evidence="1" type="ORF">FBR43_07125</name>
</gene>
<proteinExistence type="predicted"/>
<dbReference type="Proteomes" id="UP000309138">
    <property type="component" value="Unassembled WGS sequence"/>
</dbReference>
<protein>
    <submittedName>
        <fullName evidence="1">Uncharacterized protein</fullName>
    </submittedName>
</protein>
<dbReference type="EMBL" id="SWKR01000002">
    <property type="protein sequence ID" value="TKD50560.1"/>
    <property type="molecule type" value="Genomic_DNA"/>
</dbReference>
<reference evidence="1 2" key="1">
    <citation type="submission" date="2019-04" db="EMBL/GenBank/DDBJ databases">
        <authorList>
            <person name="Yang Y."/>
            <person name="Wei D."/>
        </authorList>
    </citation>
    <scope>NUCLEOTIDE SEQUENCE [LARGE SCALE GENOMIC DNA]</scope>
    <source>
        <strain evidence="1 2">L-1-4w-11</strain>
    </source>
</reference>
<evidence type="ECO:0000313" key="1">
    <source>
        <dbReference type="EMBL" id="TKD50560.1"/>
    </source>
</evidence>
<keyword evidence="2" id="KW-1185">Reference proteome</keyword>
<organism evidence="1 2">
    <name type="scientific">Sphingomonas baiyangensis</name>
    <dbReference type="NCBI Taxonomy" id="2572576"/>
    <lineage>
        <taxon>Bacteria</taxon>
        <taxon>Pseudomonadati</taxon>
        <taxon>Pseudomonadota</taxon>
        <taxon>Alphaproteobacteria</taxon>
        <taxon>Sphingomonadales</taxon>
        <taxon>Sphingomonadaceae</taxon>
        <taxon>Sphingomonas</taxon>
    </lineage>
</organism>
<sequence>MSDTVFFVLHQDVRGTAARRLDGGCDLNTLGATSDRQEAERRLSSDASYLLTEHTAADLETRIFKALRSDEDGGRNGYLSPSSIWWVDVSFRRQVAVA</sequence>
<dbReference type="RefSeq" id="WP_136942503.1">
    <property type="nucleotide sequence ID" value="NZ_SWKR01000002.1"/>
</dbReference>